<dbReference type="Proteomes" id="UP001597024">
    <property type="component" value="Unassembled WGS sequence"/>
</dbReference>
<keyword evidence="2" id="KW-1185">Reference proteome</keyword>
<protein>
    <submittedName>
        <fullName evidence="1">Uncharacterized protein</fullName>
    </submittedName>
</protein>
<feature type="non-terminal residue" evidence="1">
    <location>
        <position position="80"/>
    </location>
</feature>
<proteinExistence type="predicted"/>
<gene>
    <name evidence="1" type="ORF">ACFQ08_37320</name>
</gene>
<comment type="caution">
    <text evidence="1">The sequence shown here is derived from an EMBL/GenBank/DDBJ whole genome shotgun (WGS) entry which is preliminary data.</text>
</comment>
<dbReference type="EMBL" id="JBHTHX010002306">
    <property type="protein sequence ID" value="MFD0890238.1"/>
    <property type="molecule type" value="Genomic_DNA"/>
</dbReference>
<organism evidence="1 2">
    <name type="scientific">Streptosporangium algeriense</name>
    <dbReference type="NCBI Taxonomy" id="1682748"/>
    <lineage>
        <taxon>Bacteria</taxon>
        <taxon>Bacillati</taxon>
        <taxon>Actinomycetota</taxon>
        <taxon>Actinomycetes</taxon>
        <taxon>Streptosporangiales</taxon>
        <taxon>Streptosporangiaceae</taxon>
        <taxon>Streptosporangium</taxon>
    </lineage>
</organism>
<sequence>MNALLPRPVAFETSTDSFELFPGAPVSGPADLAGAVRLALSVLDLRPAGAGEAGAVMPEPGCCRTSFSGSWWTVRKNLSG</sequence>
<accession>A0ABW3E2B5</accession>
<reference evidence="2" key="1">
    <citation type="journal article" date="2019" name="Int. J. Syst. Evol. Microbiol.">
        <title>The Global Catalogue of Microorganisms (GCM) 10K type strain sequencing project: providing services to taxonomists for standard genome sequencing and annotation.</title>
        <authorList>
            <consortium name="The Broad Institute Genomics Platform"/>
            <consortium name="The Broad Institute Genome Sequencing Center for Infectious Disease"/>
            <person name="Wu L."/>
            <person name="Ma J."/>
        </authorList>
    </citation>
    <scope>NUCLEOTIDE SEQUENCE [LARGE SCALE GENOMIC DNA]</scope>
    <source>
        <strain evidence="2">CCUG 62974</strain>
    </source>
</reference>
<name>A0ABW3E2B5_9ACTN</name>
<evidence type="ECO:0000313" key="1">
    <source>
        <dbReference type="EMBL" id="MFD0890238.1"/>
    </source>
</evidence>
<evidence type="ECO:0000313" key="2">
    <source>
        <dbReference type="Proteomes" id="UP001597024"/>
    </source>
</evidence>